<dbReference type="Pfam" id="PF13561">
    <property type="entry name" value="adh_short_C2"/>
    <property type="match status" value="1"/>
</dbReference>
<dbReference type="GO" id="GO:0003858">
    <property type="term" value="F:3-hydroxybutyrate dehydrogenase activity"/>
    <property type="evidence" value="ECO:0007669"/>
    <property type="project" value="UniProtKB-EC"/>
</dbReference>
<keyword evidence="2" id="KW-0560">Oxidoreductase</keyword>
<sequence length="264" mass="27492">MEKTLAGRTALVTGSTSGIGLGIAQLFAEAGAKVMLNGFGKPEEIARARAEVGKAMGVAEAPYSAADLSKPEAVRQMVQDAQAALGSLDILVNNAGIQFVAPVDEFPEEKFDAIIAINFTSNFHAIKAALPGMKARGWGRIITLASAHGLVASPNKSAYVSAKHAVVGLTKTVAIEVAQTQITCNAICPGFVRTPLAEAQLPALAKQYGVSEEVALKDHLLEHQPSKRWIEVEEVAHMALYLCGPGSGGVTGAALSIDGGWYAS</sequence>
<dbReference type="PRINTS" id="PR00080">
    <property type="entry name" value="SDRFAMILY"/>
</dbReference>
<protein>
    <submittedName>
        <fullName evidence="2">3-hydroxybutyrate dehydrogenase</fullName>
        <ecNumber evidence="2">1.1.1.30</ecNumber>
    </submittedName>
</protein>
<dbReference type="InterPro" id="IPR011294">
    <property type="entry name" value="3-OHbutyrate_DH"/>
</dbReference>
<reference evidence="2 3" key="1">
    <citation type="submission" date="2021-12" db="EMBL/GenBank/DDBJ databases">
        <title>Siccirubricoccus leaddurans sp. nov., a high concentration Zn2+ tolerance bacterium.</title>
        <authorList>
            <person name="Cao Y."/>
        </authorList>
    </citation>
    <scope>NUCLEOTIDE SEQUENCE [LARGE SCALE GENOMIC DNA]</scope>
    <source>
        <strain evidence="2 3">KC 17139</strain>
    </source>
</reference>
<dbReference type="PRINTS" id="PR00081">
    <property type="entry name" value="GDHRDH"/>
</dbReference>
<dbReference type="InterPro" id="IPR036291">
    <property type="entry name" value="NAD(P)-bd_dom_sf"/>
</dbReference>
<proteinExistence type="inferred from homology"/>
<evidence type="ECO:0000256" key="1">
    <source>
        <dbReference type="ARBA" id="ARBA00006484"/>
    </source>
</evidence>
<comment type="caution">
    <text evidence="2">The sequence shown here is derived from an EMBL/GenBank/DDBJ whole genome shotgun (WGS) entry which is preliminary data.</text>
</comment>
<dbReference type="EC" id="1.1.1.30" evidence="2"/>
<dbReference type="Gene3D" id="3.40.50.720">
    <property type="entry name" value="NAD(P)-binding Rossmann-like Domain"/>
    <property type="match status" value="1"/>
</dbReference>
<accession>A0ABT1D895</accession>
<dbReference type="SUPFAM" id="SSF51735">
    <property type="entry name" value="NAD(P)-binding Rossmann-fold domains"/>
    <property type="match status" value="1"/>
</dbReference>
<dbReference type="Proteomes" id="UP001523392">
    <property type="component" value="Unassembled WGS sequence"/>
</dbReference>
<name>A0ABT1D895_9PROT</name>
<evidence type="ECO:0000313" key="2">
    <source>
        <dbReference type="EMBL" id="MCO6418160.1"/>
    </source>
</evidence>
<comment type="similarity">
    <text evidence="1">Belongs to the short-chain dehydrogenases/reductases (SDR) family.</text>
</comment>
<keyword evidence="3" id="KW-1185">Reference proteome</keyword>
<dbReference type="NCBIfam" id="NF009093">
    <property type="entry name" value="PRK12429.1"/>
    <property type="match status" value="1"/>
</dbReference>
<organism evidence="2 3">
    <name type="scientific">Siccirubricoccus soli</name>
    <dbReference type="NCBI Taxonomy" id="2899147"/>
    <lineage>
        <taxon>Bacteria</taxon>
        <taxon>Pseudomonadati</taxon>
        <taxon>Pseudomonadota</taxon>
        <taxon>Alphaproteobacteria</taxon>
        <taxon>Acetobacterales</taxon>
        <taxon>Roseomonadaceae</taxon>
        <taxon>Siccirubricoccus</taxon>
    </lineage>
</organism>
<dbReference type="RefSeq" id="WP_252954790.1">
    <property type="nucleotide sequence ID" value="NZ_JAFIRR010000120.1"/>
</dbReference>
<dbReference type="InterPro" id="IPR020904">
    <property type="entry name" value="Sc_DH/Rdtase_CS"/>
</dbReference>
<dbReference type="EMBL" id="JAFIRR010000120">
    <property type="protein sequence ID" value="MCO6418160.1"/>
    <property type="molecule type" value="Genomic_DNA"/>
</dbReference>
<dbReference type="InterPro" id="IPR002347">
    <property type="entry name" value="SDR_fam"/>
</dbReference>
<evidence type="ECO:0000313" key="3">
    <source>
        <dbReference type="Proteomes" id="UP001523392"/>
    </source>
</evidence>
<dbReference type="PANTHER" id="PTHR42879">
    <property type="entry name" value="3-OXOACYL-(ACYL-CARRIER-PROTEIN) REDUCTASE"/>
    <property type="match status" value="1"/>
</dbReference>
<dbReference type="PROSITE" id="PS00061">
    <property type="entry name" value="ADH_SHORT"/>
    <property type="match status" value="1"/>
</dbReference>
<dbReference type="NCBIfam" id="TIGR01963">
    <property type="entry name" value="PHB_DH"/>
    <property type="match status" value="1"/>
</dbReference>
<gene>
    <name evidence="2" type="ORF">JYK14_18610</name>
</gene>
<dbReference type="PANTHER" id="PTHR42879:SF2">
    <property type="entry name" value="3-OXOACYL-[ACYL-CARRIER-PROTEIN] REDUCTASE FABG"/>
    <property type="match status" value="1"/>
</dbReference>
<dbReference type="InterPro" id="IPR050259">
    <property type="entry name" value="SDR"/>
</dbReference>